<evidence type="ECO:0000313" key="2">
    <source>
        <dbReference type="EMBL" id="KAJ7352949.1"/>
    </source>
</evidence>
<organism evidence="2 3">
    <name type="scientific">Desmophyllum pertusum</name>
    <dbReference type="NCBI Taxonomy" id="174260"/>
    <lineage>
        <taxon>Eukaryota</taxon>
        <taxon>Metazoa</taxon>
        <taxon>Cnidaria</taxon>
        <taxon>Anthozoa</taxon>
        <taxon>Hexacorallia</taxon>
        <taxon>Scleractinia</taxon>
        <taxon>Caryophylliina</taxon>
        <taxon>Caryophylliidae</taxon>
        <taxon>Desmophyllum</taxon>
    </lineage>
</organism>
<protein>
    <recommendedName>
        <fullName evidence="1">Apple domain-containing protein</fullName>
    </recommendedName>
</protein>
<proteinExistence type="predicted"/>
<dbReference type="EMBL" id="MU827343">
    <property type="protein sequence ID" value="KAJ7352949.1"/>
    <property type="molecule type" value="Genomic_DNA"/>
</dbReference>
<comment type="caution">
    <text evidence="2">The sequence shown here is derived from an EMBL/GenBank/DDBJ whole genome shotgun (WGS) entry which is preliminary data.</text>
</comment>
<evidence type="ECO:0000313" key="3">
    <source>
        <dbReference type="Proteomes" id="UP001163046"/>
    </source>
</evidence>
<keyword evidence="3" id="KW-1185">Reference proteome</keyword>
<gene>
    <name evidence="2" type="ORF">OS493_032888</name>
</gene>
<evidence type="ECO:0000259" key="1">
    <source>
        <dbReference type="PROSITE" id="PS50948"/>
    </source>
</evidence>
<dbReference type="PROSITE" id="PS50948">
    <property type="entry name" value="PAN"/>
    <property type="match status" value="1"/>
</dbReference>
<name>A0A9W9YMG0_9CNID</name>
<accession>A0A9W9YMG0</accession>
<dbReference type="Gene3D" id="3.50.4.10">
    <property type="entry name" value="Hepatocyte Growth Factor"/>
    <property type="match status" value="1"/>
</dbReference>
<reference evidence="2" key="1">
    <citation type="submission" date="2023-01" db="EMBL/GenBank/DDBJ databases">
        <title>Genome assembly of the deep-sea coral Lophelia pertusa.</title>
        <authorList>
            <person name="Herrera S."/>
            <person name="Cordes E."/>
        </authorList>
    </citation>
    <scope>NUCLEOTIDE SEQUENCE</scope>
    <source>
        <strain evidence="2">USNM1676648</strain>
        <tissue evidence="2">Polyp</tissue>
    </source>
</reference>
<dbReference type="InterPro" id="IPR003609">
    <property type="entry name" value="Pan_app"/>
</dbReference>
<feature type="domain" description="Apple" evidence="1">
    <location>
        <begin position="1"/>
        <end position="74"/>
    </location>
</feature>
<dbReference type="AlphaFoldDB" id="A0A9W9YMG0"/>
<dbReference type="Proteomes" id="UP001163046">
    <property type="component" value="Unassembled WGS sequence"/>
</dbReference>
<dbReference type="SUPFAM" id="SSF57414">
    <property type="entry name" value="Hairpin loop containing domain-like"/>
    <property type="match status" value="1"/>
</dbReference>
<sequence>MVEKHVLSNSVVERFTVSGPKECFRKCRLNCQCISFNYWTTKNVDNCELNKENRHLKPSYLRQDPGAQYYDLVIDYNVVDHLAWDVKMAAADRNHVPHTEPIAVKSFVISKERDSDAFANLTAPETCVIAVEWLVSAIMESRPAYQYTSSAEFYVLCTSSNF</sequence>
<dbReference type="Pfam" id="PF00024">
    <property type="entry name" value="PAN_1"/>
    <property type="match status" value="1"/>
</dbReference>
<dbReference type="OrthoDB" id="5954286at2759"/>